<sequence>MLGQPFYLLPLWHLRFSLARNSQCRNTDLVSTQNLGLIF</sequence>
<accession>A0A8S5LT89</accession>
<organism evidence="1">
    <name type="scientific">Siphoviridae sp. ct4IM10</name>
    <dbReference type="NCBI Taxonomy" id="2826288"/>
    <lineage>
        <taxon>Viruses</taxon>
        <taxon>Duplodnaviria</taxon>
        <taxon>Heunggongvirae</taxon>
        <taxon>Uroviricota</taxon>
        <taxon>Caudoviricetes</taxon>
    </lineage>
</organism>
<evidence type="ECO:0000313" key="1">
    <source>
        <dbReference type="EMBL" id="DAD73212.1"/>
    </source>
</evidence>
<reference evidence="1" key="1">
    <citation type="journal article" date="2021" name="Proc. Natl. Acad. Sci. U.S.A.">
        <title>A Catalog of Tens of Thousands of Viruses from Human Metagenomes Reveals Hidden Associations with Chronic Diseases.</title>
        <authorList>
            <person name="Tisza M.J."/>
            <person name="Buck C.B."/>
        </authorList>
    </citation>
    <scope>NUCLEOTIDE SEQUENCE</scope>
    <source>
        <strain evidence="1">Ct4IM10</strain>
    </source>
</reference>
<protein>
    <submittedName>
        <fullName evidence="1">Uncharacterized protein</fullName>
    </submittedName>
</protein>
<proteinExistence type="predicted"/>
<name>A0A8S5LT89_9CAUD</name>
<dbReference type="EMBL" id="BK014732">
    <property type="protein sequence ID" value="DAD73212.1"/>
    <property type="molecule type" value="Genomic_DNA"/>
</dbReference>